<reference evidence="2" key="1">
    <citation type="journal article" date="2021" name="Front. Mar. Sci.">
        <title>Genomes of Diverse Isolates of Prochlorococcus High-Light-Adapted Clade II in the Western Pacific Ocean.</title>
        <authorList>
            <person name="Yan W."/>
            <person name="Feng X."/>
            <person name="Zhang W."/>
            <person name="Nawaz M.Z."/>
            <person name="Luo T."/>
            <person name="Zhang R."/>
            <person name="Jiao N."/>
        </authorList>
    </citation>
    <scope>NUCLEOTIDE SEQUENCE</scope>
    <source>
        <strain evidence="2">XMU1424</strain>
    </source>
</reference>
<dbReference type="EMBL" id="JAEPLE010000002">
    <property type="protein sequence ID" value="MBO6988035.1"/>
    <property type="molecule type" value="Genomic_DNA"/>
</dbReference>
<evidence type="ECO:0000313" key="2">
    <source>
        <dbReference type="EMBL" id="MBO6988035.1"/>
    </source>
</evidence>
<feature type="region of interest" description="Disordered" evidence="1">
    <location>
        <begin position="54"/>
        <end position="75"/>
    </location>
</feature>
<protein>
    <submittedName>
        <fullName evidence="2">Uncharacterized protein</fullName>
    </submittedName>
</protein>
<accession>A0A9D9BZM2</accession>
<proteinExistence type="predicted"/>
<sequence length="75" mass="9159">MTDWNPATNDWRFQQRCLKCGLKLFPYSSQDAERWSEYAYHECQRRNISPKQLMYERSPNIDKTHATRPPKVIYY</sequence>
<organism evidence="2">
    <name type="scientific">Prochlorococcus marinus XMU1424</name>
    <dbReference type="NCBI Taxonomy" id="2774497"/>
    <lineage>
        <taxon>Bacteria</taxon>
        <taxon>Bacillati</taxon>
        <taxon>Cyanobacteriota</taxon>
        <taxon>Cyanophyceae</taxon>
        <taxon>Synechococcales</taxon>
        <taxon>Prochlorococcaceae</taxon>
        <taxon>Prochlorococcus</taxon>
    </lineage>
</organism>
<gene>
    <name evidence="2" type="ORF">JJ833_04130</name>
</gene>
<dbReference type="AlphaFoldDB" id="A0A9D9BZM2"/>
<evidence type="ECO:0000256" key="1">
    <source>
        <dbReference type="SAM" id="MobiDB-lite"/>
    </source>
</evidence>
<name>A0A9D9BZM2_PROMR</name>
<comment type="caution">
    <text evidence="2">The sequence shown here is derived from an EMBL/GenBank/DDBJ whole genome shotgun (WGS) entry which is preliminary data.</text>
</comment>